<protein>
    <submittedName>
        <fullName evidence="1">Uncharacterized protein</fullName>
    </submittedName>
</protein>
<dbReference type="Proteomes" id="UP000287651">
    <property type="component" value="Unassembled WGS sequence"/>
</dbReference>
<sequence>MIEEFFWDVVLGTLRATFRADLYKPWGAYYFANISIFLSPLFNFLMHPSCGIFVLYPTGEVCPTPLRVLALLGNVHAHVEEDEDITRICGMHAGDPPGYSPRSDYAVGSRRKFVRRFVEEIEKLTGNLKGDRRKEDRRTCHKIAEGYQSMREIQVAGNNFQRVTHPGGG</sequence>
<accession>A0A426XXY2</accession>
<dbReference type="EMBL" id="AMZH03016502">
    <property type="protein sequence ID" value="RRT44369.1"/>
    <property type="molecule type" value="Genomic_DNA"/>
</dbReference>
<evidence type="ECO:0000313" key="1">
    <source>
        <dbReference type="EMBL" id="RRT44369.1"/>
    </source>
</evidence>
<gene>
    <name evidence="1" type="ORF">B296_00030314</name>
</gene>
<organism evidence="1 2">
    <name type="scientific">Ensete ventricosum</name>
    <name type="common">Abyssinian banana</name>
    <name type="synonym">Musa ensete</name>
    <dbReference type="NCBI Taxonomy" id="4639"/>
    <lineage>
        <taxon>Eukaryota</taxon>
        <taxon>Viridiplantae</taxon>
        <taxon>Streptophyta</taxon>
        <taxon>Embryophyta</taxon>
        <taxon>Tracheophyta</taxon>
        <taxon>Spermatophyta</taxon>
        <taxon>Magnoliopsida</taxon>
        <taxon>Liliopsida</taxon>
        <taxon>Zingiberales</taxon>
        <taxon>Musaceae</taxon>
        <taxon>Ensete</taxon>
    </lineage>
</organism>
<proteinExistence type="predicted"/>
<reference evidence="1 2" key="1">
    <citation type="journal article" date="2014" name="Agronomy (Basel)">
        <title>A Draft Genome Sequence for Ensete ventricosum, the Drought-Tolerant Tree Against Hunger.</title>
        <authorList>
            <person name="Harrison J."/>
            <person name="Moore K.A."/>
            <person name="Paszkiewicz K."/>
            <person name="Jones T."/>
            <person name="Grant M."/>
            <person name="Ambacheew D."/>
            <person name="Muzemil S."/>
            <person name="Studholme D.J."/>
        </authorList>
    </citation>
    <scope>NUCLEOTIDE SEQUENCE [LARGE SCALE GENOMIC DNA]</scope>
</reference>
<name>A0A426XXY2_ENSVE</name>
<dbReference type="AlphaFoldDB" id="A0A426XXY2"/>
<comment type="caution">
    <text evidence="1">The sequence shown here is derived from an EMBL/GenBank/DDBJ whole genome shotgun (WGS) entry which is preliminary data.</text>
</comment>
<evidence type="ECO:0000313" key="2">
    <source>
        <dbReference type="Proteomes" id="UP000287651"/>
    </source>
</evidence>